<sequence length="362" mass="40272">MEREFKLGNFNVSTQCPPIFLAEVGSYFNGDYQLAKNMVESIIKASTMVPQQPVVLKTEILNDPEICLTSDLLETYTSKDGQIKKENYRELIERKAMPLEKYEQLFSIVRNASMPFIVSVYDFTAVDFATQHGACALKIASANIVHIPLIRYAAQKGLPLLIDTGRSTIAEVFNAVNTARVAGCEDIIIQHSPDGHPALPEAHNLRLLQTYSQAFNLPVGLSDHHTGLEMLYVSVALGASILEKGVHVYPEELDQDISHSMSLDDLPDVLQKVYDVWESLGSTERNPRQQIKGVIGSSQRQCVVAKRDIQPGEMLSLDNVRFAFPCLGIPVQHWDLANGSIFTTSVKANNPIQWSDVKRNDS</sequence>
<evidence type="ECO:0000259" key="1">
    <source>
        <dbReference type="PROSITE" id="PS50844"/>
    </source>
</evidence>
<dbReference type="SUPFAM" id="SSF51569">
    <property type="entry name" value="Aldolase"/>
    <property type="match status" value="1"/>
</dbReference>
<dbReference type="SUPFAM" id="SSF51269">
    <property type="entry name" value="AFP III-like domain"/>
    <property type="match status" value="1"/>
</dbReference>
<protein>
    <submittedName>
        <fullName evidence="2">Spore coat protein</fullName>
    </submittedName>
</protein>
<dbReference type="InterPro" id="IPR013132">
    <property type="entry name" value="PseI/NeuA/B-like_N"/>
</dbReference>
<reference evidence="2 3" key="1">
    <citation type="submission" date="2014-05" db="EMBL/GenBank/DDBJ databases">
        <authorList>
            <person name="Rizzardi K."/>
            <person name="Winiecka-Krusnell J."/>
            <person name="Ramliden M."/>
            <person name="Alm E."/>
            <person name="Andersson S."/>
            <person name="Byfors S."/>
        </authorList>
    </citation>
    <scope>NUCLEOTIDE SEQUENCE [LARGE SCALE GENOMIC DNA]</scope>
    <source>
        <strain evidence="2 3">LEGN</strain>
    </source>
</reference>
<organism evidence="2 3">
    <name type="scientific">Legionella norrlandica</name>
    <dbReference type="NCBI Taxonomy" id="1498499"/>
    <lineage>
        <taxon>Bacteria</taxon>
        <taxon>Pseudomonadati</taxon>
        <taxon>Pseudomonadota</taxon>
        <taxon>Gammaproteobacteria</taxon>
        <taxon>Legionellales</taxon>
        <taxon>Legionellaceae</taxon>
        <taxon>Legionella</taxon>
    </lineage>
</organism>
<dbReference type="STRING" id="1498499.EP47_03200"/>
<dbReference type="SMART" id="SM00858">
    <property type="entry name" value="SAF"/>
    <property type="match status" value="1"/>
</dbReference>
<accession>A0A0A2T890</accession>
<dbReference type="Pfam" id="PF03102">
    <property type="entry name" value="NeuB"/>
    <property type="match status" value="1"/>
</dbReference>
<keyword evidence="2" id="KW-0946">Virion</keyword>
<dbReference type="InterPro" id="IPR057736">
    <property type="entry name" value="SAF_PseI/NeuA/NeuB"/>
</dbReference>
<name>A0A0A2T890_9GAMM</name>
<dbReference type="InterPro" id="IPR051690">
    <property type="entry name" value="PseI-like"/>
</dbReference>
<comment type="caution">
    <text evidence="2">The sequence shown here is derived from an EMBL/GenBank/DDBJ whole genome shotgun (WGS) entry which is preliminary data.</text>
</comment>
<dbReference type="GO" id="GO:0016051">
    <property type="term" value="P:carbohydrate biosynthetic process"/>
    <property type="evidence" value="ECO:0007669"/>
    <property type="project" value="InterPro"/>
</dbReference>
<dbReference type="Proteomes" id="UP000054422">
    <property type="component" value="Unassembled WGS sequence"/>
</dbReference>
<feature type="domain" description="AFP-like" evidence="1">
    <location>
        <begin position="302"/>
        <end position="360"/>
    </location>
</feature>
<dbReference type="EMBL" id="JNCF01000012">
    <property type="protein sequence ID" value="KGP63643.1"/>
    <property type="molecule type" value="Genomic_DNA"/>
</dbReference>
<keyword evidence="3" id="KW-1185">Reference proteome</keyword>
<dbReference type="Gene3D" id="3.20.20.70">
    <property type="entry name" value="Aldolase class I"/>
    <property type="match status" value="1"/>
</dbReference>
<dbReference type="PANTHER" id="PTHR42966">
    <property type="entry name" value="N-ACETYLNEURAMINATE SYNTHASE"/>
    <property type="match status" value="1"/>
</dbReference>
<dbReference type="InterPro" id="IPR036732">
    <property type="entry name" value="AFP_Neu5c_C_sf"/>
</dbReference>
<dbReference type="PANTHER" id="PTHR42966:SF1">
    <property type="entry name" value="SIALIC ACID SYNTHASE"/>
    <property type="match status" value="1"/>
</dbReference>
<dbReference type="InterPro" id="IPR013785">
    <property type="entry name" value="Aldolase_TIM"/>
</dbReference>
<evidence type="ECO:0000313" key="2">
    <source>
        <dbReference type="EMBL" id="KGP63643.1"/>
    </source>
</evidence>
<dbReference type="InterPro" id="IPR013974">
    <property type="entry name" value="SAF"/>
</dbReference>
<dbReference type="CDD" id="cd11615">
    <property type="entry name" value="SAF_NeuB_like"/>
    <property type="match status" value="1"/>
</dbReference>
<dbReference type="InterPro" id="IPR006190">
    <property type="entry name" value="SAF_AFP_Neu5Ac"/>
</dbReference>
<dbReference type="GO" id="GO:0047444">
    <property type="term" value="F:N-acylneuraminate-9-phosphate synthase activity"/>
    <property type="evidence" value="ECO:0007669"/>
    <property type="project" value="TreeGrafter"/>
</dbReference>
<dbReference type="AlphaFoldDB" id="A0A0A2T890"/>
<evidence type="ECO:0000313" key="3">
    <source>
        <dbReference type="Proteomes" id="UP000054422"/>
    </source>
</evidence>
<dbReference type="Pfam" id="PF08666">
    <property type="entry name" value="SAF"/>
    <property type="match status" value="1"/>
</dbReference>
<proteinExistence type="predicted"/>
<gene>
    <name evidence="2" type="ORF">EP47_03200</name>
</gene>
<dbReference type="Gene3D" id="3.90.1210.10">
    <property type="entry name" value="Antifreeze-like/N-acetylneuraminic acid synthase C-terminal domain"/>
    <property type="match status" value="1"/>
</dbReference>
<dbReference type="PROSITE" id="PS50844">
    <property type="entry name" value="AFP_LIKE"/>
    <property type="match status" value="1"/>
</dbReference>
<dbReference type="OrthoDB" id="9781701at2"/>
<dbReference type="RefSeq" id="WP_035888224.1">
    <property type="nucleotide sequence ID" value="NZ_JNCF01000012.1"/>
</dbReference>
<keyword evidence="2" id="KW-0167">Capsid protein</keyword>